<evidence type="ECO:0000313" key="3">
    <source>
        <dbReference type="EMBL" id="AUX24890.1"/>
    </source>
</evidence>
<evidence type="ECO:0000313" key="4">
    <source>
        <dbReference type="Proteomes" id="UP000295781"/>
    </source>
</evidence>
<sequence length="74" mass="7249">MKGSTGTMLASATLTAIVVGAIAACSNTAGDCVLTYMCLPEAASATAGGGGTPDRCIPSEHGEPVDATLMHPLI</sequence>
<dbReference type="AlphaFoldDB" id="A0A4P2Q663"/>
<dbReference type="RefSeq" id="WP_129351457.1">
    <property type="nucleotide sequence ID" value="NZ_CP012670.1"/>
</dbReference>
<feature type="signal peptide" evidence="2">
    <location>
        <begin position="1"/>
        <end position="23"/>
    </location>
</feature>
<organism evidence="3 4">
    <name type="scientific">Sorangium cellulosum</name>
    <name type="common">Polyangium cellulosum</name>
    <dbReference type="NCBI Taxonomy" id="56"/>
    <lineage>
        <taxon>Bacteria</taxon>
        <taxon>Pseudomonadati</taxon>
        <taxon>Myxococcota</taxon>
        <taxon>Polyangia</taxon>
        <taxon>Polyangiales</taxon>
        <taxon>Polyangiaceae</taxon>
        <taxon>Sorangium</taxon>
    </lineage>
</organism>
<protein>
    <recommendedName>
        <fullName evidence="5">Secreted protein</fullName>
    </recommendedName>
</protein>
<evidence type="ECO:0000256" key="1">
    <source>
        <dbReference type="SAM" id="MobiDB-lite"/>
    </source>
</evidence>
<dbReference type="Proteomes" id="UP000295781">
    <property type="component" value="Chromosome"/>
</dbReference>
<dbReference type="PROSITE" id="PS51257">
    <property type="entry name" value="PROKAR_LIPOPROTEIN"/>
    <property type="match status" value="1"/>
</dbReference>
<proteinExistence type="predicted"/>
<evidence type="ECO:0008006" key="5">
    <source>
        <dbReference type="Google" id="ProtNLM"/>
    </source>
</evidence>
<accession>A0A4P2Q663</accession>
<feature type="region of interest" description="Disordered" evidence="1">
    <location>
        <begin position="46"/>
        <end position="74"/>
    </location>
</feature>
<reference evidence="3 4" key="1">
    <citation type="submission" date="2015-09" db="EMBL/GenBank/DDBJ databases">
        <title>Sorangium comparison.</title>
        <authorList>
            <person name="Zaburannyi N."/>
            <person name="Bunk B."/>
            <person name="Overmann J."/>
            <person name="Mueller R."/>
        </authorList>
    </citation>
    <scope>NUCLEOTIDE SEQUENCE [LARGE SCALE GENOMIC DNA]</scope>
    <source>
        <strain evidence="3 4">So ceGT47</strain>
    </source>
</reference>
<gene>
    <name evidence="3" type="ORF">SOCEGT47_054300</name>
</gene>
<feature type="chain" id="PRO_5020484984" description="Secreted protein" evidence="2">
    <location>
        <begin position="24"/>
        <end position="74"/>
    </location>
</feature>
<name>A0A4P2Q663_SORCE</name>
<dbReference type="EMBL" id="CP012670">
    <property type="protein sequence ID" value="AUX24890.1"/>
    <property type="molecule type" value="Genomic_DNA"/>
</dbReference>
<keyword evidence="2" id="KW-0732">Signal</keyword>
<evidence type="ECO:0000256" key="2">
    <source>
        <dbReference type="SAM" id="SignalP"/>
    </source>
</evidence>